<dbReference type="InterPro" id="IPR001638">
    <property type="entry name" value="Solute-binding_3/MltF_N"/>
</dbReference>
<evidence type="ECO:0000259" key="3">
    <source>
        <dbReference type="SMART" id="SM00062"/>
    </source>
</evidence>
<comment type="similarity">
    <text evidence="1">Belongs to the bacterial solute-binding protein SsuA/TauA family.</text>
</comment>
<name>A0A6I2UEN2_9FIRM</name>
<organism evidence="4 5">
    <name type="scientific">Anaerovibrio slackiae</name>
    <dbReference type="NCBI Taxonomy" id="2652309"/>
    <lineage>
        <taxon>Bacteria</taxon>
        <taxon>Bacillati</taxon>
        <taxon>Bacillota</taxon>
        <taxon>Negativicutes</taxon>
        <taxon>Selenomonadales</taxon>
        <taxon>Selenomonadaceae</taxon>
        <taxon>Anaerovibrio</taxon>
    </lineage>
</organism>
<dbReference type="Pfam" id="PF09084">
    <property type="entry name" value="NMT1"/>
    <property type="match status" value="1"/>
</dbReference>
<reference evidence="4 5" key="1">
    <citation type="submission" date="2019-08" db="EMBL/GenBank/DDBJ databases">
        <title>In-depth cultivation of the pig gut microbiome towards novel bacterial diversity and tailored functional studies.</title>
        <authorList>
            <person name="Wylensek D."/>
            <person name="Hitch T.C.A."/>
            <person name="Clavel T."/>
        </authorList>
    </citation>
    <scope>NUCLEOTIDE SEQUENCE [LARGE SCALE GENOMIC DNA]</scope>
    <source>
        <strain evidence="4 5">WCA-693-APC-5D-A</strain>
    </source>
</reference>
<dbReference type="Gene3D" id="3.40.190.10">
    <property type="entry name" value="Periplasmic binding protein-like II"/>
    <property type="match status" value="2"/>
</dbReference>
<proteinExistence type="inferred from homology"/>
<feature type="chain" id="PRO_5038744301" evidence="2">
    <location>
        <begin position="20"/>
        <end position="313"/>
    </location>
</feature>
<evidence type="ECO:0000256" key="2">
    <source>
        <dbReference type="SAM" id="SignalP"/>
    </source>
</evidence>
<evidence type="ECO:0000313" key="5">
    <source>
        <dbReference type="Proteomes" id="UP000433181"/>
    </source>
</evidence>
<dbReference type="EMBL" id="VUNR01000002">
    <property type="protein sequence ID" value="MSU07631.1"/>
    <property type="molecule type" value="Genomic_DNA"/>
</dbReference>
<feature type="signal peptide" evidence="2">
    <location>
        <begin position="1"/>
        <end position="19"/>
    </location>
</feature>
<dbReference type="AlphaFoldDB" id="A0A6I2UEN2"/>
<feature type="domain" description="Solute-binding protein family 3/N-terminal" evidence="3">
    <location>
        <begin position="34"/>
        <end position="246"/>
    </location>
</feature>
<dbReference type="GeneID" id="96777540"/>
<comment type="caution">
    <text evidence="4">The sequence shown here is derived from an EMBL/GenBank/DDBJ whole genome shotgun (WGS) entry which is preliminary data.</text>
</comment>
<dbReference type="SMART" id="SM00062">
    <property type="entry name" value="PBPb"/>
    <property type="match status" value="1"/>
</dbReference>
<dbReference type="InterPro" id="IPR015168">
    <property type="entry name" value="SsuA/THI5"/>
</dbReference>
<gene>
    <name evidence="4" type="ORF">FYJ84_01290</name>
</gene>
<keyword evidence="5" id="KW-1185">Reference proteome</keyword>
<sequence length="313" mass="34015">MKRLLVMMMAAVLVLSALVAGCGSQQAEKKELQGIAIGLMPDIDSVPIIIAEEKGYFAEEGLKVDIQKFKSAMDRDAALQSGNLDGAISDMLAVAFAKAGGFDVKVTSYTDGTYKLIAGKGDGDVKPQDLAGKDVAVSKNTIIEYVTDRIMASQNMPEDSINKVVIPQIPTRLEMLQSGKLAAATLPEPMGSIAIANGCRFVTDSEEMGVNPGVMMFTAKAASDKKAELQAFYRAYNKAVKYLNEHPQDEYMDLVIEKSGFPDAAKAALKLPHYREAGLPAEKDVSECINWMVQKELIKQSYTYDELVLDLNK</sequence>
<dbReference type="SUPFAM" id="SSF53850">
    <property type="entry name" value="Periplasmic binding protein-like II"/>
    <property type="match status" value="1"/>
</dbReference>
<keyword evidence="2" id="KW-0732">Signal</keyword>
<dbReference type="PROSITE" id="PS51257">
    <property type="entry name" value="PROKAR_LIPOPROTEIN"/>
    <property type="match status" value="1"/>
</dbReference>
<evidence type="ECO:0000256" key="1">
    <source>
        <dbReference type="ARBA" id="ARBA00010742"/>
    </source>
</evidence>
<dbReference type="Proteomes" id="UP000433181">
    <property type="component" value="Unassembled WGS sequence"/>
</dbReference>
<dbReference type="RefSeq" id="WP_154405358.1">
    <property type="nucleotide sequence ID" value="NZ_VUNR01000002.1"/>
</dbReference>
<accession>A0A6I2UEN2</accession>
<dbReference type="PANTHER" id="PTHR30024">
    <property type="entry name" value="ALIPHATIC SULFONATES-BINDING PROTEIN-RELATED"/>
    <property type="match status" value="1"/>
</dbReference>
<evidence type="ECO:0000313" key="4">
    <source>
        <dbReference type="EMBL" id="MSU07631.1"/>
    </source>
</evidence>
<protein>
    <submittedName>
        <fullName evidence="4">Transporter substrate-binding domain-containing protein</fullName>
    </submittedName>
</protein>